<evidence type="ECO:0008006" key="3">
    <source>
        <dbReference type="Google" id="ProtNLM"/>
    </source>
</evidence>
<dbReference type="PATRIC" id="fig|584657.3.peg.1529"/>
<dbReference type="OrthoDB" id="5197650at2"/>
<dbReference type="EMBL" id="AWQS01000043">
    <property type="protein sequence ID" value="EWT06536.1"/>
    <property type="molecule type" value="Genomic_DNA"/>
</dbReference>
<protein>
    <recommendedName>
        <fullName evidence="3">Hemerythrin-like domain-containing protein</fullName>
    </recommendedName>
</protein>
<organism evidence="1 2">
    <name type="scientific">Intrasporangium chromatireducens Q5-1</name>
    <dbReference type="NCBI Taxonomy" id="584657"/>
    <lineage>
        <taxon>Bacteria</taxon>
        <taxon>Bacillati</taxon>
        <taxon>Actinomycetota</taxon>
        <taxon>Actinomycetes</taxon>
        <taxon>Micrococcales</taxon>
        <taxon>Intrasporangiaceae</taxon>
        <taxon>Intrasporangium</taxon>
    </lineage>
</organism>
<accession>W9GJY3</accession>
<evidence type="ECO:0000313" key="1">
    <source>
        <dbReference type="EMBL" id="EWT06536.1"/>
    </source>
</evidence>
<reference evidence="2" key="1">
    <citation type="submission" date="2013-08" db="EMBL/GenBank/DDBJ databases">
        <title>Intrasporangium oryzae NRRL B-24470.</title>
        <authorList>
            <person name="Liu H."/>
            <person name="Wang G."/>
        </authorList>
    </citation>
    <scope>NUCLEOTIDE SEQUENCE [LARGE SCALE GENOMIC DNA]</scope>
    <source>
        <strain evidence="2">Q5-1</strain>
    </source>
</reference>
<name>W9GJY3_9MICO</name>
<proteinExistence type="predicted"/>
<dbReference type="AlphaFoldDB" id="W9GJY3"/>
<evidence type="ECO:0000313" key="2">
    <source>
        <dbReference type="Proteomes" id="UP000019494"/>
    </source>
</evidence>
<keyword evidence="2" id="KW-1185">Reference proteome</keyword>
<dbReference type="RefSeq" id="WP_051518316.1">
    <property type="nucleotide sequence ID" value="NZ_AWQS01000043.1"/>
</dbReference>
<dbReference type="Proteomes" id="UP000019494">
    <property type="component" value="Unassembled WGS sequence"/>
</dbReference>
<comment type="caution">
    <text evidence="1">The sequence shown here is derived from an EMBL/GenBank/DDBJ whole genome shotgun (WGS) entry which is preliminary data.</text>
</comment>
<gene>
    <name evidence="1" type="ORF">N864_20575</name>
</gene>
<dbReference type="Gene3D" id="1.20.120.520">
    <property type="entry name" value="nmb1532 protein domain like"/>
    <property type="match status" value="1"/>
</dbReference>
<sequence length="247" mass="27945">MATTVQARIWPDQVRLPGQLGAPAGPLDLRVPYAVHHAARADLERFGGAVRRTPAAEVAVWRALAERWRVLVMAVRHEVAAEAAALWPLVRERGAAVDRVAVHELRHEQEAAHKDLERCRFALDALAQRGADPVDHRGADPAQTQVVTLQERAAERVRRCLSLKERVLFVAVQRVLEPAEWRAAERAHFRVGVAPEAVDHVLWLTDGLPGPLRRDVFRRLGHMEQLMWTLGRAPYRRRDAVAFRYLE</sequence>